<dbReference type="InterPro" id="IPR002205">
    <property type="entry name" value="Topo_IIA_dom_A"/>
</dbReference>
<keyword evidence="7 8" id="KW-0413">Isomerase</keyword>
<dbReference type="Proteomes" id="UP001331561">
    <property type="component" value="Unassembled WGS sequence"/>
</dbReference>
<dbReference type="EMBL" id="JAYXHS010000004">
    <property type="protein sequence ID" value="MEC5387984.1"/>
    <property type="molecule type" value="Genomic_DNA"/>
</dbReference>
<dbReference type="PANTHER" id="PTHR43493:SF5">
    <property type="entry name" value="DNA GYRASE SUBUNIT A, CHLOROPLASTIC_MITOCHONDRIAL"/>
    <property type="match status" value="1"/>
</dbReference>
<evidence type="ECO:0000256" key="7">
    <source>
        <dbReference type="ARBA" id="ARBA00023235"/>
    </source>
</evidence>
<dbReference type="Gene3D" id="3.30.1360.40">
    <property type="match status" value="1"/>
</dbReference>
<sequence length="862" mass="95693">MNSFAKETLPISLEEEMRTSYLDYAMSVIVGRALPDVRDGLKPVHRRVLYAMHESNFAWNRAYVKCARVVGDVMGKYHPHGDSAIYDTLVRMAQDFSLRYTLIDGQGNFGSIDGDNAAAMRYTECRLDKISADLLADIEKETVDFQPNYDGKELEPTVLPTRVPNLLINGSSGIAVGMATNIPPHNLSEVIEACLTLLGAPDTDIEELIKIVPAPDFPTAGLIYGLSGVHDGYRTGRGRVIMRSRTHFEDIAKSNDRQAIIIDELPYQVNKRTLLEKIAELVGEKKIEGISDLRDESDKSGMRVVIELKRGEMPEVVLNNLFKQTQMQDSFGMNMVALVDGKPRLLNLKQMLECFLAHRREVVTRRTVFELRKARERGHILEGLAVALSNVDEIIALIKAAATPAIAKQELMGREWRSPLVEEMLSRAMVAEYRPDGLGEEFGLSAQGYRLSEVQAQRILEMQLQRLTNMEQDKIVGEYKEVMDIIADLLDILAKPARITQIISDELRAIREQFGDPRKSEIVLGTSDINIEDLITPEDMVVTLSHTGYFKRQPLADYRAQKRGGRGKQAAATKEDDWIDQLFVANTHDYILCFSNRGRLYWLKVYEVPEGNRNARGKPIVNLFPLIEGEKITAVLPVKEFDEGHFIFMATAQGTVKKTPLTDFANPRKAGIIAVGLDDGDFLIGVAITDGDCNVMLFSEAGKAVRFSENDVRPMGRTARGVRGMMLEEGQRVLSMLVAHGETQSVLTATENGYGKRTNIGEYTLHGRGTKGMIAIQSSERNGKLVAAVLVDPTDHVMLIADNGVLIRTPVKDIRELGRSTQGVTLINLDDGAKLSSIEKIVESDEDVTEGDAEGSDEGAAE</sequence>
<comment type="catalytic activity">
    <reaction evidence="1 8 9">
        <text>ATP-dependent breakage, passage and rejoining of double-stranded DNA.</text>
        <dbReference type="EC" id="5.6.2.2"/>
    </reaction>
</comment>
<comment type="subunit">
    <text evidence="8">Heterotetramer, composed of two GyrA and two GyrB chains. In the heterotetramer, GyrA contains the active site tyrosine that forms a transient covalent intermediate with DNA, while GyrB binds cofactors and catalyzes ATP hydrolysis.</text>
</comment>
<gene>
    <name evidence="8 12" type="primary">gyrA</name>
    <name evidence="12" type="ORF">VVD49_19785</name>
</gene>
<comment type="function">
    <text evidence="8">A type II topoisomerase that negatively supercoils closed circular double-stranded (ds) DNA in an ATP-dependent manner to modulate DNA topology and maintain chromosomes in an underwound state. Negative supercoiling favors strand separation, and DNA replication, transcription, recombination and repair, all of which involve strand separation. Also able to catalyze the interconversion of other topological isomers of dsDNA rings, including catenanes and knotted rings. Type II topoisomerases break and join 2 DNA strands simultaneously in an ATP-dependent manner.</text>
</comment>
<evidence type="ECO:0000256" key="1">
    <source>
        <dbReference type="ARBA" id="ARBA00000185"/>
    </source>
</evidence>
<comment type="subcellular location">
    <subcellularLocation>
        <location evidence="8">Cytoplasm</location>
    </subcellularLocation>
</comment>
<keyword evidence="5 8" id="KW-0799">Topoisomerase</keyword>
<proteinExistence type="inferred from homology"/>
<comment type="similarity">
    <text evidence="2 8">Belongs to the type II topoisomerase GyrA/ParC subunit family.</text>
</comment>
<organism evidence="12 13">
    <name type="scientific">Uliginosibacterium silvisoli</name>
    <dbReference type="NCBI Taxonomy" id="3114758"/>
    <lineage>
        <taxon>Bacteria</taxon>
        <taxon>Pseudomonadati</taxon>
        <taxon>Pseudomonadota</taxon>
        <taxon>Betaproteobacteria</taxon>
        <taxon>Rhodocyclales</taxon>
        <taxon>Zoogloeaceae</taxon>
        <taxon>Uliginosibacterium</taxon>
    </lineage>
</organism>
<evidence type="ECO:0000256" key="9">
    <source>
        <dbReference type="PROSITE-ProRule" id="PRU01384"/>
    </source>
</evidence>
<dbReference type="PANTHER" id="PTHR43493">
    <property type="entry name" value="DNA GYRASE/TOPOISOMERASE SUBUNIT A"/>
    <property type="match status" value="1"/>
</dbReference>
<protein>
    <recommendedName>
        <fullName evidence="8">DNA gyrase subunit A</fullName>
        <ecNumber evidence="8">5.6.2.2</ecNumber>
    </recommendedName>
</protein>
<feature type="active site" description="O-(5'-phospho-DNA)-tyrosine intermediate" evidence="8 9">
    <location>
        <position position="122"/>
    </location>
</feature>
<evidence type="ECO:0000259" key="11">
    <source>
        <dbReference type="PROSITE" id="PS52040"/>
    </source>
</evidence>
<feature type="domain" description="Topo IIA-type catalytic" evidence="11">
    <location>
        <begin position="34"/>
        <end position="534"/>
    </location>
</feature>
<dbReference type="NCBIfam" id="TIGR01063">
    <property type="entry name" value="gyrA"/>
    <property type="match status" value="1"/>
</dbReference>
<dbReference type="SUPFAM" id="SSF56719">
    <property type="entry name" value="Type II DNA topoisomerase"/>
    <property type="match status" value="1"/>
</dbReference>
<dbReference type="SUPFAM" id="SSF101904">
    <property type="entry name" value="GyrA/ParC C-terminal domain-like"/>
    <property type="match status" value="1"/>
</dbReference>
<dbReference type="InterPro" id="IPR013758">
    <property type="entry name" value="Topo_IIA_A/C_ab"/>
</dbReference>
<comment type="miscellaneous">
    <text evidence="8">Few gyrases are as efficient as E.coli at forming negative supercoils. Not all organisms have 2 type II topoisomerases; in organisms with a single type II topoisomerase this enzyme also has to decatenate newly replicated chromosomes.</text>
</comment>
<evidence type="ECO:0000256" key="5">
    <source>
        <dbReference type="ARBA" id="ARBA00023029"/>
    </source>
</evidence>
<evidence type="ECO:0000313" key="12">
    <source>
        <dbReference type="EMBL" id="MEC5387984.1"/>
    </source>
</evidence>
<comment type="caution">
    <text evidence="12">The sequence shown here is derived from an EMBL/GenBank/DDBJ whole genome shotgun (WGS) entry which is preliminary data.</text>
</comment>
<dbReference type="NCBIfam" id="NF004044">
    <property type="entry name" value="PRK05561.1"/>
    <property type="match status" value="1"/>
</dbReference>
<feature type="region of interest" description="Disordered" evidence="10">
    <location>
        <begin position="840"/>
        <end position="862"/>
    </location>
</feature>
<dbReference type="InterPro" id="IPR006691">
    <property type="entry name" value="GyrA/parC_rep"/>
</dbReference>
<dbReference type="Gene3D" id="2.120.10.90">
    <property type="entry name" value="DNA gyrase/topoisomerase IV, subunit A, C-terminal"/>
    <property type="match status" value="1"/>
</dbReference>
<feature type="compositionally biased region" description="Acidic residues" evidence="10">
    <location>
        <begin position="844"/>
        <end position="862"/>
    </location>
</feature>
<dbReference type="Pfam" id="PF03989">
    <property type="entry name" value="DNA_gyraseA_C"/>
    <property type="match status" value="6"/>
</dbReference>
<evidence type="ECO:0000256" key="3">
    <source>
        <dbReference type="ARBA" id="ARBA00022741"/>
    </source>
</evidence>
<dbReference type="HAMAP" id="MF_01897">
    <property type="entry name" value="GyrA"/>
    <property type="match status" value="1"/>
</dbReference>
<evidence type="ECO:0000256" key="8">
    <source>
        <dbReference type="HAMAP-Rule" id="MF_01897"/>
    </source>
</evidence>
<dbReference type="Gene3D" id="1.10.268.10">
    <property type="entry name" value="Topoisomerase, domain 3"/>
    <property type="match status" value="1"/>
</dbReference>
<keyword evidence="3 8" id="KW-0547">Nucleotide-binding</keyword>
<feature type="short sequence motif" description="GyrA-box" evidence="8">
    <location>
        <begin position="561"/>
        <end position="567"/>
    </location>
</feature>
<evidence type="ECO:0000313" key="13">
    <source>
        <dbReference type="Proteomes" id="UP001331561"/>
    </source>
</evidence>
<reference evidence="12 13" key="1">
    <citation type="submission" date="2024-01" db="EMBL/GenBank/DDBJ databases">
        <title>Uliginosibacterium soil sp. nov.</title>
        <authorList>
            <person name="Lv Y."/>
        </authorList>
    </citation>
    <scope>NUCLEOTIDE SEQUENCE [LARGE SCALE GENOMIC DNA]</scope>
    <source>
        <strain evidence="12 13">H3</strain>
    </source>
</reference>
<dbReference type="CDD" id="cd00187">
    <property type="entry name" value="TOP4c"/>
    <property type="match status" value="1"/>
</dbReference>
<dbReference type="InterPro" id="IPR013757">
    <property type="entry name" value="Topo_IIA_A_a_sf"/>
</dbReference>
<dbReference type="InterPro" id="IPR013760">
    <property type="entry name" value="Topo_IIA-like_dom_sf"/>
</dbReference>
<dbReference type="InterPro" id="IPR050220">
    <property type="entry name" value="Type_II_DNA_Topoisomerases"/>
</dbReference>
<accession>A0ABU6K7Y0</accession>
<name>A0ABU6K7Y0_9RHOO</name>
<evidence type="ECO:0000256" key="2">
    <source>
        <dbReference type="ARBA" id="ARBA00008263"/>
    </source>
</evidence>
<evidence type="ECO:0000256" key="6">
    <source>
        <dbReference type="ARBA" id="ARBA00023125"/>
    </source>
</evidence>
<dbReference type="InterPro" id="IPR005743">
    <property type="entry name" value="GyrA"/>
</dbReference>
<dbReference type="Gene3D" id="3.90.199.10">
    <property type="entry name" value="Topoisomerase II, domain 5"/>
    <property type="match status" value="1"/>
</dbReference>
<dbReference type="InterPro" id="IPR035516">
    <property type="entry name" value="Gyrase/topoIV_suA_C"/>
</dbReference>
<dbReference type="PROSITE" id="PS52040">
    <property type="entry name" value="TOPO_IIA"/>
    <property type="match status" value="1"/>
</dbReference>
<dbReference type="EC" id="5.6.2.2" evidence="8"/>
<evidence type="ECO:0000256" key="10">
    <source>
        <dbReference type="SAM" id="MobiDB-lite"/>
    </source>
</evidence>
<keyword evidence="13" id="KW-1185">Reference proteome</keyword>
<dbReference type="SMART" id="SM00434">
    <property type="entry name" value="TOP4c"/>
    <property type="match status" value="1"/>
</dbReference>
<keyword evidence="4 8" id="KW-0067">ATP-binding</keyword>
<dbReference type="Pfam" id="PF00521">
    <property type="entry name" value="DNA_topoisoIV"/>
    <property type="match status" value="1"/>
</dbReference>
<dbReference type="RefSeq" id="WP_327600956.1">
    <property type="nucleotide sequence ID" value="NZ_JAYXHS010000004.1"/>
</dbReference>
<keyword evidence="8" id="KW-0963">Cytoplasm</keyword>
<keyword evidence="6 8" id="KW-0238">DNA-binding</keyword>
<evidence type="ECO:0000256" key="4">
    <source>
        <dbReference type="ARBA" id="ARBA00022840"/>
    </source>
</evidence>
<dbReference type="GO" id="GO:0003918">
    <property type="term" value="F:DNA topoisomerase type II (double strand cut, ATP-hydrolyzing) activity"/>
    <property type="evidence" value="ECO:0007669"/>
    <property type="project" value="UniProtKB-EC"/>
</dbReference>
<dbReference type="NCBIfam" id="NF004043">
    <property type="entry name" value="PRK05560.1"/>
    <property type="match status" value="1"/>
</dbReference>